<comment type="caution">
    <text evidence="10">Lacks conserved residue(s) required for the propagation of feature annotation.</text>
</comment>
<dbReference type="PRINTS" id="PR01651">
    <property type="entry name" value="SECGEXPORT"/>
</dbReference>
<evidence type="ECO:0000256" key="1">
    <source>
        <dbReference type="ARBA" id="ARBA00004651"/>
    </source>
</evidence>
<evidence type="ECO:0000313" key="13">
    <source>
        <dbReference type="Proteomes" id="UP000249417"/>
    </source>
</evidence>
<feature type="compositionally biased region" description="Polar residues" evidence="11">
    <location>
        <begin position="101"/>
        <end position="112"/>
    </location>
</feature>
<comment type="similarity">
    <text evidence="2 10">Belongs to the SecG family.</text>
</comment>
<feature type="compositionally biased region" description="Basic and acidic residues" evidence="11">
    <location>
        <begin position="113"/>
        <end position="135"/>
    </location>
</feature>
<keyword evidence="7 10" id="KW-1133">Transmembrane helix</keyword>
<dbReference type="GO" id="GO:0015450">
    <property type="term" value="F:protein-transporting ATPase activity"/>
    <property type="evidence" value="ECO:0007669"/>
    <property type="project" value="UniProtKB-UniRule"/>
</dbReference>
<keyword evidence="6 10" id="KW-0653">Protein transport</keyword>
<evidence type="ECO:0000256" key="8">
    <source>
        <dbReference type="ARBA" id="ARBA00023010"/>
    </source>
</evidence>
<feature type="region of interest" description="Disordered" evidence="11">
    <location>
        <begin position="81"/>
        <end position="153"/>
    </location>
</feature>
<dbReference type="GO" id="GO:0009306">
    <property type="term" value="P:protein secretion"/>
    <property type="evidence" value="ECO:0007669"/>
    <property type="project" value="UniProtKB-UniRule"/>
</dbReference>
<keyword evidence="9 10" id="KW-0472">Membrane</keyword>
<comment type="function">
    <text evidence="10">Involved in protein export. Participates in an early event of protein translocation.</text>
</comment>
<comment type="caution">
    <text evidence="12">The sequence shown here is derived from an EMBL/GenBank/DDBJ whole genome shotgun (WGS) entry which is preliminary data.</text>
</comment>
<evidence type="ECO:0000256" key="2">
    <source>
        <dbReference type="ARBA" id="ARBA00008445"/>
    </source>
</evidence>
<dbReference type="Pfam" id="PF03840">
    <property type="entry name" value="SecG"/>
    <property type="match status" value="1"/>
</dbReference>
<dbReference type="InterPro" id="IPR004692">
    <property type="entry name" value="SecG"/>
</dbReference>
<dbReference type="GO" id="GO:0005886">
    <property type="term" value="C:plasma membrane"/>
    <property type="evidence" value="ECO:0007669"/>
    <property type="project" value="UniProtKB-SubCell"/>
</dbReference>
<evidence type="ECO:0000256" key="7">
    <source>
        <dbReference type="ARBA" id="ARBA00022989"/>
    </source>
</evidence>
<dbReference type="GO" id="GO:0065002">
    <property type="term" value="P:intracellular protein transmembrane transport"/>
    <property type="evidence" value="ECO:0007669"/>
    <property type="project" value="TreeGrafter"/>
</dbReference>
<dbReference type="Proteomes" id="UP000249417">
    <property type="component" value="Unassembled WGS sequence"/>
</dbReference>
<protein>
    <recommendedName>
        <fullName evidence="10">Protein-export membrane protein SecG</fullName>
    </recommendedName>
</protein>
<dbReference type="PANTHER" id="PTHR34182">
    <property type="entry name" value="PROTEIN-EXPORT MEMBRANE PROTEIN SECG"/>
    <property type="match status" value="1"/>
</dbReference>
<evidence type="ECO:0000256" key="10">
    <source>
        <dbReference type="RuleBase" id="RU365087"/>
    </source>
</evidence>
<evidence type="ECO:0000256" key="9">
    <source>
        <dbReference type="ARBA" id="ARBA00023136"/>
    </source>
</evidence>
<comment type="subcellular location">
    <subcellularLocation>
        <location evidence="1 10">Cell membrane</location>
        <topology evidence="1 10">Multi-pass membrane protein</topology>
    </subcellularLocation>
</comment>
<keyword evidence="4 10" id="KW-1003">Cell membrane</keyword>
<keyword evidence="5 10" id="KW-0812">Transmembrane</keyword>
<gene>
    <name evidence="12" type="ORF">DI551_08560</name>
</gene>
<keyword evidence="8 10" id="KW-0811">Translocation</keyword>
<evidence type="ECO:0000256" key="6">
    <source>
        <dbReference type="ARBA" id="ARBA00022927"/>
    </source>
</evidence>
<dbReference type="GO" id="GO:0043952">
    <property type="term" value="P:protein transport by the Sec complex"/>
    <property type="evidence" value="ECO:0007669"/>
    <property type="project" value="TreeGrafter"/>
</dbReference>
<dbReference type="AlphaFoldDB" id="A0A2W5MXI6"/>
<dbReference type="NCBIfam" id="TIGR00810">
    <property type="entry name" value="secG"/>
    <property type="match status" value="1"/>
</dbReference>
<sequence>MENVILVIHLILALAIIGLVLLQRSEGGGLGIGGGGGGMGGLATAGQTANALTRATGICAGLFFTTSIILAILAGTHHQSGSVLDSLDKTPAPVAAPAQNPDGSKPTSTPTNDHVDEAPVKLDSDAANSDKEVPKASDNPEPQTGAPSAPISQ</sequence>
<organism evidence="12 13">
    <name type="scientific">Micavibrio aeruginosavorus</name>
    <dbReference type="NCBI Taxonomy" id="349221"/>
    <lineage>
        <taxon>Bacteria</taxon>
        <taxon>Pseudomonadati</taxon>
        <taxon>Bdellovibrionota</taxon>
        <taxon>Bdellovibrionia</taxon>
        <taxon>Bdellovibrionales</taxon>
        <taxon>Pseudobdellovibrionaceae</taxon>
        <taxon>Micavibrio</taxon>
    </lineage>
</organism>
<name>A0A2W5MXI6_9BACT</name>
<evidence type="ECO:0000256" key="3">
    <source>
        <dbReference type="ARBA" id="ARBA00022448"/>
    </source>
</evidence>
<accession>A0A2W5MXI6</accession>
<feature type="compositionally biased region" description="Polar residues" evidence="11">
    <location>
        <begin position="140"/>
        <end position="153"/>
    </location>
</feature>
<dbReference type="EMBL" id="QFQB01000065">
    <property type="protein sequence ID" value="PZQ45048.1"/>
    <property type="molecule type" value="Genomic_DNA"/>
</dbReference>
<evidence type="ECO:0000313" key="12">
    <source>
        <dbReference type="EMBL" id="PZQ45048.1"/>
    </source>
</evidence>
<evidence type="ECO:0000256" key="4">
    <source>
        <dbReference type="ARBA" id="ARBA00022475"/>
    </source>
</evidence>
<dbReference type="PANTHER" id="PTHR34182:SF1">
    <property type="entry name" value="PROTEIN-EXPORT MEMBRANE PROTEIN SECG"/>
    <property type="match status" value="1"/>
</dbReference>
<evidence type="ECO:0000256" key="11">
    <source>
        <dbReference type="SAM" id="MobiDB-lite"/>
    </source>
</evidence>
<feature type="transmembrane region" description="Helical" evidence="10">
    <location>
        <begin position="51"/>
        <end position="74"/>
    </location>
</feature>
<reference evidence="12 13" key="1">
    <citation type="submission" date="2017-08" db="EMBL/GenBank/DDBJ databases">
        <title>Infants hospitalized years apart are colonized by the same room-sourced microbial strains.</title>
        <authorList>
            <person name="Brooks B."/>
            <person name="Olm M.R."/>
            <person name="Firek B.A."/>
            <person name="Baker R."/>
            <person name="Thomas B.C."/>
            <person name="Morowitz M.J."/>
            <person name="Banfield J.F."/>
        </authorList>
    </citation>
    <scope>NUCLEOTIDE SEQUENCE [LARGE SCALE GENOMIC DNA]</scope>
    <source>
        <strain evidence="12">S2_005_002_R2_29</strain>
    </source>
</reference>
<evidence type="ECO:0000256" key="5">
    <source>
        <dbReference type="ARBA" id="ARBA00022692"/>
    </source>
</evidence>
<proteinExistence type="inferred from homology"/>
<keyword evidence="3 10" id="KW-0813">Transport</keyword>